<reference evidence="2" key="1">
    <citation type="submission" date="2017-08" db="EMBL/GenBank/DDBJ databases">
        <authorList>
            <person name="Polle J.E."/>
            <person name="Barry K."/>
            <person name="Cushman J."/>
            <person name="Schmutz J."/>
            <person name="Tran D."/>
            <person name="Hathwaick L.T."/>
            <person name="Yim W.C."/>
            <person name="Jenkins J."/>
            <person name="Mckie-Krisberg Z.M."/>
            <person name="Prochnik S."/>
            <person name="Lindquist E."/>
            <person name="Dockter R.B."/>
            <person name="Adam C."/>
            <person name="Molina H."/>
            <person name="Bunkerborg J."/>
            <person name="Jin E."/>
            <person name="Buchheim M."/>
            <person name="Magnuson J."/>
        </authorList>
    </citation>
    <scope>NUCLEOTIDE SEQUENCE</scope>
    <source>
        <strain evidence="2">CCAP 19/18</strain>
    </source>
</reference>
<keyword evidence="1" id="KW-1133">Transmembrane helix</keyword>
<sequence>MSGKETPRSCSGPLACSPASTTARYSVVASSFHATWINMALMSLLAVTTWCTTLSAPGARSARRRAN</sequence>
<accession>A0ABQ7H752</accession>
<dbReference type="EMBL" id="MU069457">
    <property type="protein sequence ID" value="KAF5842678.1"/>
    <property type="molecule type" value="Genomic_DNA"/>
</dbReference>
<keyword evidence="1" id="KW-0812">Transmembrane</keyword>
<gene>
    <name evidence="2" type="ORF">DUNSADRAFT_5754</name>
</gene>
<keyword evidence="3" id="KW-1185">Reference proteome</keyword>
<evidence type="ECO:0000313" key="2">
    <source>
        <dbReference type="EMBL" id="KAF5842678.1"/>
    </source>
</evidence>
<proteinExistence type="predicted"/>
<keyword evidence="1" id="KW-0472">Membrane</keyword>
<comment type="caution">
    <text evidence="2">The sequence shown here is derived from an EMBL/GenBank/DDBJ whole genome shotgun (WGS) entry which is preliminary data.</text>
</comment>
<dbReference type="Proteomes" id="UP000815325">
    <property type="component" value="Unassembled WGS sequence"/>
</dbReference>
<evidence type="ECO:0000256" key="1">
    <source>
        <dbReference type="SAM" id="Phobius"/>
    </source>
</evidence>
<organism evidence="2 3">
    <name type="scientific">Dunaliella salina</name>
    <name type="common">Green alga</name>
    <name type="synonym">Protococcus salinus</name>
    <dbReference type="NCBI Taxonomy" id="3046"/>
    <lineage>
        <taxon>Eukaryota</taxon>
        <taxon>Viridiplantae</taxon>
        <taxon>Chlorophyta</taxon>
        <taxon>core chlorophytes</taxon>
        <taxon>Chlorophyceae</taxon>
        <taxon>CS clade</taxon>
        <taxon>Chlamydomonadales</taxon>
        <taxon>Dunaliellaceae</taxon>
        <taxon>Dunaliella</taxon>
    </lineage>
</organism>
<feature type="transmembrane region" description="Helical" evidence="1">
    <location>
        <begin position="36"/>
        <end position="56"/>
    </location>
</feature>
<name>A0ABQ7H752_DUNSA</name>
<protein>
    <submittedName>
        <fullName evidence="2">Uncharacterized protein</fullName>
    </submittedName>
</protein>
<evidence type="ECO:0000313" key="3">
    <source>
        <dbReference type="Proteomes" id="UP000815325"/>
    </source>
</evidence>